<protein>
    <submittedName>
        <fullName evidence="2">STAS domain-containing protein</fullName>
    </submittedName>
</protein>
<reference evidence="2" key="1">
    <citation type="submission" date="2016-11" db="UniProtKB">
        <authorList>
            <consortium name="WormBaseParasite"/>
        </authorList>
    </citation>
    <scope>IDENTIFICATION</scope>
    <source>
        <strain evidence="2">KR3021</strain>
    </source>
</reference>
<evidence type="ECO:0000313" key="2">
    <source>
        <dbReference type="WBParaSite" id="RSKR_0000383200.1"/>
    </source>
</evidence>
<accession>A0AC35TSQ0</accession>
<dbReference type="WBParaSite" id="RSKR_0000383200.1">
    <property type="protein sequence ID" value="RSKR_0000383200.1"/>
    <property type="gene ID" value="RSKR_0000383200"/>
</dbReference>
<evidence type="ECO:0000313" key="1">
    <source>
        <dbReference type="Proteomes" id="UP000095286"/>
    </source>
</evidence>
<name>A0AC35TSQ0_9BILA</name>
<dbReference type="Proteomes" id="UP000095286">
    <property type="component" value="Unplaced"/>
</dbReference>
<sequence>MPFTFLNFFPIISTIRNYNFKQNVTADIFGGITCSIIQIPQGIAYASLACVPPVHGLYVSFFGPLFYMIFGTSQHTSLGSFAVVSLMAGSVVDLYKSDELLPIQICSTLTLAIGIIQLLMAIFRLDFIASYFSDEVVAGFTTAASFYVFISQLKELFGLRNLGKFVGPGNIMFQMYDIGSKIVESNLITVGISVGSIIFLVVGKDYVGPYLKKRFSLKVPIPFELILVIFSTLLSYIFKINEKYNVKVISNIPVGMPNIQIPSTSIMMEIFPVSIGIAVVIVAVHISLAKMFAKKLRYEIKAGQELYALGMTSILCSFFSVYPIACSLGRTIVNVEAGTKTQLSTLASSVVVGAVIMYFGTFLTELPMCVLSSIIIVALKGLLRKFWELKKLYPLSKVDFSIWIVAFFSTLLIDVMPGLTISIVFALMTTIFRTQYPRWHFLANLDESLDYRDVDKYQINHTFNGICIYRFDAPLLFTNIERFRETIQKAVKQWDKSHSAVLSANDLTFSINDEKIKQTISDALEHPPKEVEWEYDQNYLRHFIIDCSGFTFVDYMGVNVLKEVFSELHSKNILVYFASAKAPVRDLFEKSGFYTYVSKDNFYPTIGDAVEIARQRQNNATICILSKLEITHDLLENYLNVTSLY</sequence>
<proteinExistence type="predicted"/>
<organism evidence="1 2">
    <name type="scientific">Rhabditophanes sp. KR3021</name>
    <dbReference type="NCBI Taxonomy" id="114890"/>
    <lineage>
        <taxon>Eukaryota</taxon>
        <taxon>Metazoa</taxon>
        <taxon>Ecdysozoa</taxon>
        <taxon>Nematoda</taxon>
        <taxon>Chromadorea</taxon>
        <taxon>Rhabditida</taxon>
        <taxon>Tylenchina</taxon>
        <taxon>Panagrolaimomorpha</taxon>
        <taxon>Strongyloidoidea</taxon>
        <taxon>Alloionematidae</taxon>
        <taxon>Rhabditophanes</taxon>
    </lineage>
</organism>